<feature type="non-terminal residue" evidence="2">
    <location>
        <position position="1"/>
    </location>
</feature>
<feature type="domain" description="Thioredoxin" evidence="1">
    <location>
        <begin position="37"/>
        <end position="83"/>
    </location>
</feature>
<dbReference type="Gene3D" id="3.40.30.10">
    <property type="entry name" value="Glutaredoxin"/>
    <property type="match status" value="1"/>
</dbReference>
<protein>
    <submittedName>
        <fullName evidence="2">Glutaredoxin</fullName>
    </submittedName>
</protein>
<sequence length="109" mass="12294">VTVSGLWAYREHRVRVARHIVRRSRTLEDMVKKIVTKSFEEFQAATKSLKSKDTKEDKDLVLCLFTGSEDASGKSWCPDCVAGISDIYFSTNNKMCVPMIAEAEVNCES</sequence>
<organism evidence="2">
    <name type="scientific">Rhipicephalus appendiculatus</name>
    <name type="common">Brown ear tick</name>
    <dbReference type="NCBI Taxonomy" id="34631"/>
    <lineage>
        <taxon>Eukaryota</taxon>
        <taxon>Metazoa</taxon>
        <taxon>Ecdysozoa</taxon>
        <taxon>Arthropoda</taxon>
        <taxon>Chelicerata</taxon>
        <taxon>Arachnida</taxon>
        <taxon>Acari</taxon>
        <taxon>Parasitiformes</taxon>
        <taxon>Ixodida</taxon>
        <taxon>Ixodoidea</taxon>
        <taxon>Ixodidae</taxon>
        <taxon>Rhipicephalinae</taxon>
        <taxon>Rhipicephalus</taxon>
        <taxon>Rhipicephalus</taxon>
    </lineage>
</organism>
<dbReference type="AlphaFoldDB" id="A0A131Z6S3"/>
<dbReference type="EMBL" id="GEDV01001494">
    <property type="protein sequence ID" value="JAP87063.1"/>
    <property type="molecule type" value="Transcribed_RNA"/>
</dbReference>
<evidence type="ECO:0000313" key="2">
    <source>
        <dbReference type="EMBL" id="JAP87063.1"/>
    </source>
</evidence>
<dbReference type="Pfam" id="PF06110">
    <property type="entry name" value="TXD17-like_Trx"/>
    <property type="match status" value="1"/>
</dbReference>
<dbReference type="InterPro" id="IPR010357">
    <property type="entry name" value="TXNDC17_dom"/>
</dbReference>
<name>A0A131Z6S3_RHIAP</name>
<evidence type="ECO:0000259" key="1">
    <source>
        <dbReference type="Pfam" id="PF06110"/>
    </source>
</evidence>
<reference evidence="2" key="1">
    <citation type="journal article" date="2016" name="Ticks Tick Borne Dis.">
        <title>De novo assembly and annotation of the salivary gland transcriptome of Rhipicephalus appendiculatus male and female ticks during blood feeding.</title>
        <authorList>
            <person name="de Castro M.H."/>
            <person name="de Klerk D."/>
            <person name="Pienaar R."/>
            <person name="Latif A.A."/>
            <person name="Rees D.J."/>
            <person name="Mans B.J."/>
        </authorList>
    </citation>
    <scope>NUCLEOTIDE SEQUENCE</scope>
    <source>
        <tissue evidence="2">Salivary glands</tissue>
    </source>
</reference>
<accession>A0A131Z6S3</accession>
<proteinExistence type="predicted"/>